<keyword evidence="3" id="KW-1185">Reference proteome</keyword>
<name>A0A086PD87_SPHHM</name>
<dbReference type="PATRIC" id="fig|1219045.3.peg.862"/>
<evidence type="ECO:0000313" key="2">
    <source>
        <dbReference type="EMBL" id="KFG91355.1"/>
    </source>
</evidence>
<dbReference type="Proteomes" id="UP000024284">
    <property type="component" value="Unassembled WGS sequence"/>
</dbReference>
<feature type="region of interest" description="Disordered" evidence="1">
    <location>
        <begin position="47"/>
        <end position="73"/>
    </location>
</feature>
<accession>A0A086PD87</accession>
<proteinExistence type="predicted"/>
<evidence type="ECO:0000313" key="3">
    <source>
        <dbReference type="Proteomes" id="UP000024284"/>
    </source>
</evidence>
<reference evidence="2" key="1">
    <citation type="submission" date="2014-08" db="EMBL/GenBank/DDBJ databases">
        <title>Draft genome sequences of Sphingobium herbicidovorans.</title>
        <authorList>
            <person name="Gan H.M."/>
            <person name="Gan H.Y."/>
            <person name="Savka M.A."/>
        </authorList>
    </citation>
    <scope>NUCLEOTIDE SEQUENCE [LARGE SCALE GENOMIC DNA]</scope>
    <source>
        <strain evidence="2">NBRC 16415</strain>
    </source>
</reference>
<evidence type="ECO:0000256" key="1">
    <source>
        <dbReference type="SAM" id="MobiDB-lite"/>
    </source>
</evidence>
<dbReference type="EMBL" id="JFZA02000004">
    <property type="protein sequence ID" value="KFG91355.1"/>
    <property type="molecule type" value="Genomic_DNA"/>
</dbReference>
<dbReference type="AlphaFoldDB" id="A0A086PD87"/>
<comment type="caution">
    <text evidence="2">The sequence shown here is derived from an EMBL/GenBank/DDBJ whole genome shotgun (WGS) entry which is preliminary data.</text>
</comment>
<organism evidence="2 3">
    <name type="scientific">Sphingobium herbicidovorans (strain ATCC 700291 / DSM 11019 / CCUG 56400 / KCTC 2939 / LMG 18315 / NBRC 16415 / MH)</name>
    <name type="common">Sphingomonas herbicidovorans</name>
    <dbReference type="NCBI Taxonomy" id="1219045"/>
    <lineage>
        <taxon>Bacteria</taxon>
        <taxon>Pseudomonadati</taxon>
        <taxon>Pseudomonadota</taxon>
        <taxon>Alphaproteobacteria</taxon>
        <taxon>Sphingomonadales</taxon>
        <taxon>Sphingomonadaceae</taxon>
        <taxon>Sphingobium</taxon>
    </lineage>
</organism>
<sequence length="73" mass="8083">MRSRAYGRARPACQGGLRRAAQFGYGAGMTSGQDDRKARLAQALRDNLRRRKAQARESVNDPAPADPKPRQDD</sequence>
<gene>
    <name evidence="2" type="ORF">BV98_000846</name>
</gene>
<protein>
    <submittedName>
        <fullName evidence="2">Uncharacterized protein</fullName>
    </submittedName>
</protein>